<dbReference type="GO" id="GO:0045490">
    <property type="term" value="P:pectin catabolic process"/>
    <property type="evidence" value="ECO:0007669"/>
    <property type="project" value="TreeGrafter"/>
</dbReference>
<dbReference type="AlphaFoldDB" id="A0A0M6WCM6"/>
<keyword evidence="4 6" id="KW-0378">Hydrolase</keyword>
<evidence type="ECO:0000313" key="8">
    <source>
        <dbReference type="EMBL" id="MCC2746063.1"/>
    </source>
</evidence>
<reference evidence="10" key="6">
    <citation type="submission" date="2020-02" db="EMBL/GenBank/DDBJ databases">
        <authorList>
            <person name="Littmann E."/>
            <person name="Sorbara M."/>
        </authorList>
    </citation>
    <scope>NUCLEOTIDE SEQUENCE</scope>
    <source>
        <strain evidence="10">MSK.16.45</strain>
    </source>
</reference>
<evidence type="ECO:0000256" key="1">
    <source>
        <dbReference type="ARBA" id="ARBA00001695"/>
    </source>
</evidence>
<dbReference type="Proteomes" id="UP001197847">
    <property type="component" value="Unassembled WGS sequence"/>
</dbReference>
<name>A0A0M6WCM6_9FIRM</name>
<dbReference type="PANTHER" id="PTHR34983">
    <property type="entry name" value="ARABINOGALACTAN ENDO-BETA-1,4-GALACTANASE A"/>
    <property type="match status" value="1"/>
</dbReference>
<keyword evidence="5 6" id="KW-0326">Glycosidase</keyword>
<reference evidence="10" key="5">
    <citation type="journal article" date="2020" name="Cell Host Microbe">
        <title>Functional and Genomic Variation between Human-Derived Isolates of Lachnospiraceae Reveals Inter- and Intra-Species Diversity.</title>
        <authorList>
            <person name="Sorbara M.T."/>
            <person name="Littmann E.R."/>
            <person name="Fontana E."/>
            <person name="Moody T.U."/>
            <person name="Kohout C.E."/>
            <person name="Gjonbalaj M."/>
            <person name="Eaton V."/>
            <person name="Seok R."/>
            <person name="Leiner I.M."/>
            <person name="Pamer E.G."/>
        </authorList>
    </citation>
    <scope>NUCLEOTIDE SEQUENCE</scope>
    <source>
        <strain evidence="10">MSK.16.45</strain>
    </source>
</reference>
<accession>A0A0M6WCM6</accession>
<evidence type="ECO:0000313" key="11">
    <source>
        <dbReference type="EMBL" id="TYL58134.1"/>
    </source>
</evidence>
<dbReference type="EMBL" id="JAAIMP010000001">
    <property type="protein sequence ID" value="NSC75853.1"/>
    <property type="molecule type" value="Genomic_DNA"/>
</dbReference>
<dbReference type="Proteomes" id="UP000049472">
    <property type="component" value="Unassembled WGS sequence"/>
</dbReference>
<dbReference type="Proteomes" id="UP000324327">
    <property type="component" value="Unassembled WGS sequence"/>
</dbReference>
<keyword evidence="12" id="KW-1185">Reference proteome</keyword>
<dbReference type="InterPro" id="IPR011683">
    <property type="entry name" value="Glyco_hydro_53"/>
</dbReference>
<comment type="catalytic activity">
    <reaction evidence="1 6">
        <text>The enzyme specifically hydrolyzes (1-&gt;4)-beta-D-galactosidic linkages in type I arabinogalactans.</text>
        <dbReference type="EC" id="3.2.1.89"/>
    </reaction>
</comment>
<dbReference type="GO" id="GO:0031218">
    <property type="term" value="F:arabinogalactan endo-1,4-beta-galactosidase activity"/>
    <property type="evidence" value="ECO:0007669"/>
    <property type="project" value="UniProtKB-EC"/>
</dbReference>
<dbReference type="Proteomes" id="UP001193756">
    <property type="component" value="Unassembled WGS sequence"/>
</dbReference>
<reference evidence="11 13" key="3">
    <citation type="submission" date="2019-08" db="EMBL/GenBank/DDBJ databases">
        <authorList>
            <person name="Duncan S."/>
            <person name="Walker A."/>
        </authorList>
    </citation>
    <scope>NUCLEOTIDE SEQUENCE [LARGE SCALE GENOMIC DNA]</scope>
    <source>
        <strain evidence="11 13">T3WBe13</strain>
    </source>
</reference>
<evidence type="ECO:0000313" key="12">
    <source>
        <dbReference type="Proteomes" id="UP000049472"/>
    </source>
</evidence>
<dbReference type="EMBL" id="VSTF01000013">
    <property type="protein sequence ID" value="TYL58134.1"/>
    <property type="molecule type" value="Genomic_DNA"/>
</dbReference>
<comment type="similarity">
    <text evidence="2 6">Belongs to the glycosyl hydrolase 53 family.</text>
</comment>
<dbReference type="EMBL" id="CVRQ01000009">
    <property type="protein sequence ID" value="CRL33593.1"/>
    <property type="molecule type" value="Genomic_DNA"/>
</dbReference>
<protein>
    <recommendedName>
        <fullName evidence="3 6">Arabinogalactan endo-beta-1,4-galactanase</fullName>
        <ecNumber evidence="3 6">3.2.1.89</ecNumber>
    </recommendedName>
</protein>
<dbReference type="RefSeq" id="WP_055061087.1">
    <property type="nucleotide sequence ID" value="NZ_CP143948.1"/>
</dbReference>
<reference evidence="11 13" key="4">
    <citation type="submission" date="2019-09" db="EMBL/GenBank/DDBJ databases">
        <title>Strain-level analysis of Eubacterium rectale using genomes from metagenomes.</title>
        <authorList>
            <person name="Karcher N."/>
            <person name="Segata N."/>
        </authorList>
    </citation>
    <scope>NUCLEOTIDE SEQUENCE [LARGE SCALE GENOMIC DNA]</scope>
    <source>
        <strain evidence="11 13">T3WBe13</strain>
    </source>
</reference>
<proteinExistence type="inferred from homology"/>
<reference evidence="12" key="2">
    <citation type="submission" date="2015-05" db="EMBL/GenBank/DDBJ databases">
        <authorList>
            <consortium name="Pathogen Informatics"/>
        </authorList>
    </citation>
    <scope>NUCLEOTIDE SEQUENCE [LARGE SCALE GENOMIC DNA]</scope>
    <source>
        <strain evidence="12">T1-815</strain>
    </source>
</reference>
<gene>
    <name evidence="11" type="ORF">FYL31_11030</name>
    <name evidence="10" type="ORF">G4312_00805</name>
    <name evidence="8" type="ORF">LK487_03280</name>
    <name evidence="9" type="ORF">PNE45_03910</name>
    <name evidence="7" type="ORF">T1815_06081</name>
</gene>
<reference evidence="9" key="8">
    <citation type="submission" date="2023-01" db="EMBL/GenBank/DDBJ databases">
        <title>Human gut microbiome strain richness.</title>
        <authorList>
            <person name="Chen-Liaw A."/>
        </authorList>
    </citation>
    <scope>NUCLEOTIDE SEQUENCE</scope>
    <source>
        <strain evidence="9">1001283st1_D2_1001283B150209_150212</strain>
    </source>
</reference>
<sequence length="349" mass="40153">MSFIIGADISSLEAMEDYGAKYYDLNGEEGDVIKILASHGVNCIRLRLFNKPTESFDKGDYCDLKHTLRMAKRIKKYGLGFMLDFHYSDFWADWKQQKIPNDWENLEAFEIEKMVYEYTKYVINCFIEQETVPDIVQIGNEIGNGMLWEFGNINNIKQLVKFINSGLKAIAEINQYSTNSKKIKTVLHIECGADKERTKHFFSNLNSEGLWDFDYVGLSYYPYWSGTYNLLMDNIINIGNLFHKQVIVVETAFPYTDTSNDEMQNVVTGELTKKVMGLIPSVENQEKVLEKVIKTVKMCKNGAGVFYWEPGWYQIKGVGVARGKGNEWENQAVFDNNGYALKSIKAFEI</sequence>
<dbReference type="EMBL" id="JAJFBX010000003">
    <property type="protein sequence ID" value="MCC2746063.1"/>
    <property type="molecule type" value="Genomic_DNA"/>
</dbReference>
<dbReference type="EMBL" id="JAQLYE010000005">
    <property type="protein sequence ID" value="MDB8017173.1"/>
    <property type="molecule type" value="Genomic_DNA"/>
</dbReference>
<evidence type="ECO:0000256" key="5">
    <source>
        <dbReference type="ARBA" id="ARBA00023295"/>
    </source>
</evidence>
<dbReference type="SUPFAM" id="SSF51445">
    <property type="entry name" value="(Trans)glycosidases"/>
    <property type="match status" value="1"/>
</dbReference>
<evidence type="ECO:0000313" key="13">
    <source>
        <dbReference type="Proteomes" id="UP000324327"/>
    </source>
</evidence>
<dbReference type="Proteomes" id="UP001212823">
    <property type="component" value="Unassembled WGS sequence"/>
</dbReference>
<reference evidence="7" key="1">
    <citation type="submission" date="2015-05" db="EMBL/GenBank/DDBJ databases">
        <authorList>
            <person name="Wang D.B."/>
            <person name="Wang M."/>
        </authorList>
    </citation>
    <scope>NUCLEOTIDE SEQUENCE [LARGE SCALE GENOMIC DNA]</scope>
    <source>
        <strain evidence="7">T1-815</strain>
    </source>
</reference>
<evidence type="ECO:0000313" key="7">
    <source>
        <dbReference type="EMBL" id="CRL33593.1"/>
    </source>
</evidence>
<evidence type="ECO:0000256" key="6">
    <source>
        <dbReference type="RuleBase" id="RU361192"/>
    </source>
</evidence>
<dbReference type="Pfam" id="PF07745">
    <property type="entry name" value="Glyco_hydro_53"/>
    <property type="match status" value="1"/>
</dbReference>
<dbReference type="EC" id="3.2.1.89" evidence="3 6"/>
<organism evidence="7 12">
    <name type="scientific">Agathobacter rectalis</name>
    <dbReference type="NCBI Taxonomy" id="39491"/>
    <lineage>
        <taxon>Bacteria</taxon>
        <taxon>Bacillati</taxon>
        <taxon>Bacillota</taxon>
        <taxon>Clostridia</taxon>
        <taxon>Lachnospirales</taxon>
        <taxon>Lachnospiraceae</taxon>
        <taxon>Agathobacter</taxon>
    </lineage>
</organism>
<dbReference type="GO" id="GO:0015926">
    <property type="term" value="F:glucosidase activity"/>
    <property type="evidence" value="ECO:0007669"/>
    <property type="project" value="InterPro"/>
</dbReference>
<evidence type="ECO:0000256" key="2">
    <source>
        <dbReference type="ARBA" id="ARBA00010687"/>
    </source>
</evidence>
<dbReference type="Gene3D" id="3.20.20.80">
    <property type="entry name" value="Glycosidases"/>
    <property type="match status" value="1"/>
</dbReference>
<evidence type="ECO:0000313" key="10">
    <source>
        <dbReference type="EMBL" id="NSC75853.1"/>
    </source>
</evidence>
<dbReference type="InterPro" id="IPR017853">
    <property type="entry name" value="GH"/>
</dbReference>
<evidence type="ECO:0000313" key="9">
    <source>
        <dbReference type="EMBL" id="MDB8017173.1"/>
    </source>
</evidence>
<dbReference type="PANTHER" id="PTHR34983:SF1">
    <property type="entry name" value="ARABINOGALACTAN ENDO-BETA-1,4-GALACTANASE A"/>
    <property type="match status" value="1"/>
</dbReference>
<evidence type="ECO:0000256" key="3">
    <source>
        <dbReference type="ARBA" id="ARBA00012556"/>
    </source>
</evidence>
<evidence type="ECO:0000256" key="4">
    <source>
        <dbReference type="ARBA" id="ARBA00022801"/>
    </source>
</evidence>
<reference evidence="8" key="7">
    <citation type="submission" date="2021-10" db="EMBL/GenBank/DDBJ databases">
        <title>Collection of gut derived symbiotic bacterial strains cultured from healthy donors.</title>
        <authorList>
            <person name="Lin H."/>
            <person name="Littmann E."/>
            <person name="Claire K."/>
            <person name="Pamer E."/>
        </authorList>
    </citation>
    <scope>NUCLEOTIDE SEQUENCE</scope>
    <source>
        <strain evidence="8">MSK.22.92</strain>
    </source>
</reference>